<gene>
    <name evidence="13" type="ORF">DIS24_g1045</name>
</gene>
<dbReference type="EMBL" id="JAUJDW010000003">
    <property type="protein sequence ID" value="KAK0663797.1"/>
    <property type="molecule type" value="Genomic_DNA"/>
</dbReference>
<feature type="binding site" description="axial binding residue" evidence="9">
    <location>
        <position position="46"/>
    </location>
    <ligand>
        <name>heme</name>
        <dbReference type="ChEBI" id="CHEBI:30413"/>
    </ligand>
    <ligandPart>
        <name>Fe</name>
        <dbReference type="ChEBI" id="CHEBI:18248"/>
    </ligandPart>
</feature>
<evidence type="ECO:0000313" key="13">
    <source>
        <dbReference type="EMBL" id="KAK0663797.1"/>
    </source>
</evidence>
<feature type="chain" id="PRO_5041424103" description="CFEM domain-containing protein" evidence="11">
    <location>
        <begin position="19"/>
        <end position="225"/>
    </location>
</feature>
<keyword evidence="8" id="KW-0449">Lipoprotein</keyword>
<evidence type="ECO:0000256" key="9">
    <source>
        <dbReference type="PROSITE-ProRule" id="PRU01356"/>
    </source>
</evidence>
<dbReference type="PROSITE" id="PS52012">
    <property type="entry name" value="CFEM"/>
    <property type="match status" value="1"/>
</dbReference>
<protein>
    <recommendedName>
        <fullName evidence="12">CFEM domain-containing protein</fullName>
    </recommendedName>
</protein>
<keyword evidence="5" id="KW-0336">GPI-anchor</keyword>
<evidence type="ECO:0000256" key="4">
    <source>
        <dbReference type="ARBA" id="ARBA00022525"/>
    </source>
</evidence>
<evidence type="ECO:0000256" key="3">
    <source>
        <dbReference type="ARBA" id="ARBA00010031"/>
    </source>
</evidence>
<evidence type="ECO:0000256" key="1">
    <source>
        <dbReference type="ARBA" id="ARBA00004589"/>
    </source>
</evidence>
<accession>A0AA39Z456</accession>
<name>A0AA39Z456_9PEZI</name>
<proteinExistence type="inferred from homology"/>
<keyword evidence="9" id="KW-0349">Heme</keyword>
<feature type="disulfide bond" evidence="9">
    <location>
        <begin position="42"/>
        <end position="49"/>
    </location>
</feature>
<sequence>MKFSYAAIVAISASFTSAAYTAADIPSCAISCFETGAPQVGCTVTDQTCQCAKASELTDKITGCVTDACSVEDALKTQQVSNGICEQLSSSASSAAATSTASASASEGSSSVPITSSISGISAPSNNTTSAMITTPLPSSNATALTTSSSAAASSTTTSTKSSTKTASSTKTETADSDSSSTNSTSGTASAASSSSTANAGSVDRLGENFGLVVAIGLGCLIAAI</sequence>
<dbReference type="GO" id="GO:0005576">
    <property type="term" value="C:extracellular region"/>
    <property type="evidence" value="ECO:0007669"/>
    <property type="project" value="UniProtKB-SubCell"/>
</dbReference>
<keyword evidence="6 11" id="KW-0732">Signal</keyword>
<dbReference type="GO" id="GO:0098552">
    <property type="term" value="C:side of membrane"/>
    <property type="evidence" value="ECO:0007669"/>
    <property type="project" value="UniProtKB-KW"/>
</dbReference>
<keyword evidence="9" id="KW-0479">Metal-binding</keyword>
<comment type="caution">
    <text evidence="13">The sequence shown here is derived from an EMBL/GenBank/DDBJ whole genome shotgun (WGS) entry which is preliminary data.</text>
</comment>
<feature type="signal peptide" evidence="11">
    <location>
        <begin position="1"/>
        <end position="18"/>
    </location>
</feature>
<evidence type="ECO:0000256" key="5">
    <source>
        <dbReference type="ARBA" id="ARBA00022622"/>
    </source>
</evidence>
<evidence type="ECO:0000313" key="14">
    <source>
        <dbReference type="Proteomes" id="UP001175001"/>
    </source>
</evidence>
<feature type="region of interest" description="Disordered" evidence="10">
    <location>
        <begin position="144"/>
        <end position="200"/>
    </location>
</feature>
<evidence type="ECO:0000256" key="8">
    <source>
        <dbReference type="ARBA" id="ARBA00023288"/>
    </source>
</evidence>
<dbReference type="Proteomes" id="UP001175001">
    <property type="component" value="Unassembled WGS sequence"/>
</dbReference>
<evidence type="ECO:0000259" key="12">
    <source>
        <dbReference type="PROSITE" id="PS52012"/>
    </source>
</evidence>
<keyword evidence="4" id="KW-0964">Secreted</keyword>
<keyword evidence="7 9" id="KW-1015">Disulfide bond</keyword>
<keyword evidence="14" id="KW-1185">Reference proteome</keyword>
<evidence type="ECO:0000256" key="6">
    <source>
        <dbReference type="ARBA" id="ARBA00022729"/>
    </source>
</evidence>
<evidence type="ECO:0000256" key="10">
    <source>
        <dbReference type="SAM" id="MobiDB-lite"/>
    </source>
</evidence>
<keyword evidence="5" id="KW-0325">Glycoprotein</keyword>
<comment type="caution">
    <text evidence="9">Lacks conserved residue(s) required for the propagation of feature annotation.</text>
</comment>
<keyword evidence="5" id="KW-0472">Membrane</keyword>
<evidence type="ECO:0000256" key="7">
    <source>
        <dbReference type="ARBA" id="ARBA00023157"/>
    </source>
</evidence>
<evidence type="ECO:0000256" key="2">
    <source>
        <dbReference type="ARBA" id="ARBA00004613"/>
    </source>
</evidence>
<keyword evidence="9" id="KW-0408">Iron</keyword>
<dbReference type="InterPro" id="IPR008427">
    <property type="entry name" value="Extracellular_membr_CFEM_dom"/>
</dbReference>
<evidence type="ECO:0000256" key="11">
    <source>
        <dbReference type="SAM" id="SignalP"/>
    </source>
</evidence>
<comment type="similarity">
    <text evidence="3">Belongs to the RBT5 family.</text>
</comment>
<organism evidence="13 14">
    <name type="scientific">Lasiodiplodia hormozganensis</name>
    <dbReference type="NCBI Taxonomy" id="869390"/>
    <lineage>
        <taxon>Eukaryota</taxon>
        <taxon>Fungi</taxon>
        <taxon>Dikarya</taxon>
        <taxon>Ascomycota</taxon>
        <taxon>Pezizomycotina</taxon>
        <taxon>Dothideomycetes</taxon>
        <taxon>Dothideomycetes incertae sedis</taxon>
        <taxon>Botryosphaeriales</taxon>
        <taxon>Botryosphaeriaceae</taxon>
        <taxon>Lasiodiplodia</taxon>
    </lineage>
</organism>
<dbReference type="AlphaFoldDB" id="A0AA39Z456"/>
<dbReference type="Pfam" id="PF05730">
    <property type="entry name" value="CFEM"/>
    <property type="match status" value="1"/>
</dbReference>
<reference evidence="13" key="1">
    <citation type="submission" date="2023-06" db="EMBL/GenBank/DDBJ databases">
        <title>Multi-omics analyses reveal the molecular pathogenesis toolkit of Lasiodiplodia hormozganensis, a cross-kingdom pathogen.</title>
        <authorList>
            <person name="Felix C."/>
            <person name="Meneses R."/>
            <person name="Goncalves M.F.M."/>
            <person name="Tilleman L."/>
            <person name="Duarte A.S."/>
            <person name="Jorrin-Novo J.V."/>
            <person name="Van De Peer Y."/>
            <person name="Deforce D."/>
            <person name="Van Nieuwerburgh F."/>
            <person name="Esteves A.C."/>
            <person name="Alves A."/>
        </authorList>
    </citation>
    <scope>NUCLEOTIDE SEQUENCE</scope>
    <source>
        <strain evidence="13">CBS 339.90</strain>
    </source>
</reference>
<feature type="domain" description="CFEM" evidence="12">
    <location>
        <begin position="1"/>
        <end position="112"/>
    </location>
</feature>
<dbReference type="GO" id="GO:0046872">
    <property type="term" value="F:metal ion binding"/>
    <property type="evidence" value="ECO:0007669"/>
    <property type="project" value="UniProtKB-UniRule"/>
</dbReference>
<comment type="subcellular location">
    <subcellularLocation>
        <location evidence="1">Membrane</location>
        <topology evidence="1">Lipid-anchor</topology>
        <topology evidence="1">GPI-anchor</topology>
    </subcellularLocation>
    <subcellularLocation>
        <location evidence="2">Secreted</location>
    </subcellularLocation>
</comment>